<dbReference type="AlphaFoldDB" id="A0AAQ4F0K0"/>
<evidence type="ECO:0000256" key="13">
    <source>
        <dbReference type="ARBA" id="ARBA00023303"/>
    </source>
</evidence>
<dbReference type="Gene3D" id="3.40.190.10">
    <property type="entry name" value="Periplasmic binding protein-like II"/>
    <property type="match status" value="2"/>
</dbReference>
<gene>
    <name evidence="20" type="ORF">V5799_018299</name>
</gene>
<dbReference type="Pfam" id="PF10613">
    <property type="entry name" value="Lig_chan-Glu_bd"/>
    <property type="match status" value="1"/>
</dbReference>
<dbReference type="SUPFAM" id="SSF53850">
    <property type="entry name" value="Periplasmic binding protein-like II"/>
    <property type="match status" value="1"/>
</dbReference>
<keyword evidence="9" id="KW-0675">Receptor</keyword>
<evidence type="ECO:0000256" key="1">
    <source>
        <dbReference type="ARBA" id="ARBA00004141"/>
    </source>
</evidence>
<feature type="compositionally biased region" description="Gly residues" evidence="15">
    <location>
        <begin position="986"/>
        <end position="999"/>
    </location>
</feature>
<dbReference type="FunFam" id="3.40.190.10:FF:000024">
    <property type="entry name" value="Glutamate receptor, ionotropic, delta 1"/>
    <property type="match status" value="1"/>
</dbReference>
<keyword evidence="4 16" id="KW-0812">Transmembrane</keyword>
<keyword evidence="12" id="KW-1071">Ligand-gated ion channel</keyword>
<dbReference type="SUPFAM" id="SSF53822">
    <property type="entry name" value="Periplasmic binding protein-like I"/>
    <property type="match status" value="1"/>
</dbReference>
<dbReference type="PANTHER" id="PTHR18966">
    <property type="entry name" value="IONOTROPIC GLUTAMATE RECEPTOR"/>
    <property type="match status" value="1"/>
</dbReference>
<dbReference type="Pfam" id="PF00060">
    <property type="entry name" value="Lig_chan"/>
    <property type="match status" value="1"/>
</dbReference>
<dbReference type="SMART" id="SM00079">
    <property type="entry name" value="PBPe"/>
    <property type="match status" value="1"/>
</dbReference>
<feature type="transmembrane region" description="Helical" evidence="16">
    <location>
        <begin position="825"/>
        <end position="849"/>
    </location>
</feature>
<evidence type="ECO:0000256" key="5">
    <source>
        <dbReference type="ARBA" id="ARBA00022989"/>
    </source>
</evidence>
<evidence type="ECO:0000259" key="19">
    <source>
        <dbReference type="SMART" id="SM00918"/>
    </source>
</evidence>
<dbReference type="Gene3D" id="3.40.50.2300">
    <property type="match status" value="2"/>
</dbReference>
<keyword evidence="10" id="KW-0325">Glycoprotein</keyword>
<reference evidence="20 21" key="1">
    <citation type="journal article" date="2023" name="Arcadia Sci">
        <title>De novo assembly of a long-read Amblyomma americanum tick genome.</title>
        <authorList>
            <person name="Chou S."/>
            <person name="Poskanzer K.E."/>
            <person name="Rollins M."/>
            <person name="Thuy-Boun P.S."/>
        </authorList>
    </citation>
    <scope>NUCLEOTIDE SEQUENCE [LARGE SCALE GENOMIC DNA]</scope>
    <source>
        <strain evidence="20">F_SG_1</strain>
        <tissue evidence="20">Salivary glands</tissue>
    </source>
</reference>
<feature type="region of interest" description="Disordered" evidence="15">
    <location>
        <begin position="966"/>
        <end position="999"/>
    </location>
</feature>
<evidence type="ECO:0000256" key="17">
    <source>
        <dbReference type="SAM" id="SignalP"/>
    </source>
</evidence>
<accession>A0AAQ4F0K0</accession>
<feature type="transmembrane region" description="Helical" evidence="16">
    <location>
        <begin position="570"/>
        <end position="590"/>
    </location>
</feature>
<name>A0AAQ4F0K0_AMBAM</name>
<evidence type="ECO:0000256" key="6">
    <source>
        <dbReference type="ARBA" id="ARBA00023018"/>
    </source>
</evidence>
<comment type="similarity">
    <text evidence="2">Belongs to the glutamate-gated ion channel (TC 1.A.10.1) family.</text>
</comment>
<feature type="compositionally biased region" description="Basic and acidic residues" evidence="15">
    <location>
        <begin position="860"/>
        <end position="869"/>
    </location>
</feature>
<dbReference type="InterPro" id="IPR001320">
    <property type="entry name" value="Iontro_rcpt_C"/>
</dbReference>
<dbReference type="SMART" id="SM00918">
    <property type="entry name" value="Lig_chan-Glu_bd"/>
    <property type="match status" value="1"/>
</dbReference>
<dbReference type="Pfam" id="PF01094">
    <property type="entry name" value="ANF_receptor"/>
    <property type="match status" value="1"/>
</dbReference>
<keyword evidence="13" id="KW-0407">Ion channel</keyword>
<dbReference type="InterPro" id="IPR028082">
    <property type="entry name" value="Peripla_BP_I"/>
</dbReference>
<dbReference type="Gene3D" id="1.10.287.70">
    <property type="match status" value="1"/>
</dbReference>
<keyword evidence="3" id="KW-0813">Transport</keyword>
<evidence type="ECO:0000256" key="12">
    <source>
        <dbReference type="ARBA" id="ARBA00023286"/>
    </source>
</evidence>
<evidence type="ECO:0000256" key="15">
    <source>
        <dbReference type="SAM" id="MobiDB-lite"/>
    </source>
</evidence>
<dbReference type="FunFam" id="1.10.287.70:FF:000143">
    <property type="entry name" value="Probable glutamate receptor"/>
    <property type="match status" value="1"/>
</dbReference>
<evidence type="ECO:0000256" key="11">
    <source>
        <dbReference type="ARBA" id="ARBA00023257"/>
    </source>
</evidence>
<evidence type="ECO:0000259" key="18">
    <source>
        <dbReference type="SMART" id="SM00079"/>
    </source>
</evidence>
<sequence>MGCCGTSRDRRWSAKSWVPVVFLLLALHLASEHHGVEALKIGLVMGVNQPHRVVTAFRDVIEYTNQRAPGDRYKITPLTTRVFDNDTFNVTNDACGQLSSGAALLVSPDGGTVLEALAAVSSRLQVPLLSASVARSPASSRLTRFGLTLRPQAHGPLAALVHSLRWPRVYYIYDAAEGLDRLQEILAALPADYPLEVQHVRRIRGEKAAFEFLQERENHEWDTDKFILLDCSLETARRIVQYAYGKRRAYYTFLYARYTLPEHWQDTRVYDQSKVLALRILQEDASSHHSAVRAASRDSYYSSSESVTEEEALAYDATLVVSDTLTRLSRERPELGLELYQDATSGQNSQCYGSPLVPYKHGQTIAELLKKTSVNGTTGQIMFDEQGQRVGYTVDVMELTSQQKMQKIGYWSQATGFIKQPDTRGYQPTWAEPSVKKLVVTTIVEPPFLMYKNANDTSEDEDNLEGYCKDLIVKLMRSMGREYSIRIVKDNKYGVRDKSSQSGWNGIIGEILRKEADIAVAPLTITSERSQAVYFTEPFMKSGLAVLARRADIEPLSVFSVFSFLRPLSWEVWLCLLSAYVAVALLLFFINRLNLAVATPPRTPPGTCSHFYNSLWYALGAFMSEECNNCRPKSVGSRLISLGWWFFVLVMLSMYTAQLWVNQPFKAPSGPVKDVKELAMQEKVEYGIVRDSATEEFFRRTKDSFYARMWDSMASFNNTMTATNEEGVARVRESEGNYAFIVDTAKIQYATQKAPCDLVQIGDTFQPSGYGVVVSHKSPLKKILDVTVARLQEDEELIALHKKWFGNEECPKPNQKAVPLEVTKVGGWFVILGAGLLIAVAVAVAEVWCKSPAKPKKEKKPKEPKEPKPKKEKKKKEKIKEKDGEQIKEEGVEAQLLQPGTNPSAYAGGYVGGADLTIEEVGEEEEEDEVVKVPIADVENLTDSADDSRDITRDVTADRIVPLAVNPLENHPEIKSIDHSPVESPKGGGGGGGYESSEV</sequence>
<feature type="domain" description="Ionotropic glutamate receptor L-glutamate and glycine-binding" evidence="19">
    <location>
        <begin position="447"/>
        <end position="513"/>
    </location>
</feature>
<proteinExistence type="inferred from homology"/>
<evidence type="ECO:0000256" key="4">
    <source>
        <dbReference type="ARBA" id="ARBA00022692"/>
    </source>
</evidence>
<dbReference type="InterPro" id="IPR019594">
    <property type="entry name" value="Glu/Gly-bd"/>
</dbReference>
<feature type="domain" description="Ionotropic glutamate receptor C-terminal" evidence="18">
    <location>
        <begin position="437"/>
        <end position="807"/>
    </location>
</feature>
<evidence type="ECO:0000256" key="2">
    <source>
        <dbReference type="ARBA" id="ARBA00008685"/>
    </source>
</evidence>
<feature type="chain" id="PRO_5042907065" description="Glutamate receptor" evidence="17">
    <location>
        <begin position="39"/>
        <end position="999"/>
    </location>
</feature>
<keyword evidence="7" id="KW-0406">Ion transport</keyword>
<feature type="compositionally biased region" description="Basic and acidic residues" evidence="15">
    <location>
        <begin position="970"/>
        <end position="981"/>
    </location>
</feature>
<feature type="compositionally biased region" description="Basic and acidic residues" evidence="15">
    <location>
        <begin position="878"/>
        <end position="891"/>
    </location>
</feature>
<evidence type="ECO:0000256" key="7">
    <source>
        <dbReference type="ARBA" id="ARBA00023065"/>
    </source>
</evidence>
<comment type="subcellular location">
    <subcellularLocation>
        <location evidence="1">Membrane</location>
        <topology evidence="1">Multi-pass membrane protein</topology>
    </subcellularLocation>
    <subcellularLocation>
        <location evidence="14">Postsynaptic cell membrane</location>
    </subcellularLocation>
</comment>
<dbReference type="InterPro" id="IPR015683">
    <property type="entry name" value="Ionotropic_Glu_rcpt"/>
</dbReference>
<evidence type="ECO:0000313" key="20">
    <source>
        <dbReference type="EMBL" id="KAK8780355.1"/>
    </source>
</evidence>
<keyword evidence="8 16" id="KW-0472">Membrane</keyword>
<comment type="caution">
    <text evidence="20">The sequence shown here is derived from an EMBL/GenBank/DDBJ whole genome shotgun (WGS) entry which is preliminary data.</text>
</comment>
<evidence type="ECO:0000256" key="9">
    <source>
        <dbReference type="ARBA" id="ARBA00023170"/>
    </source>
</evidence>
<dbReference type="Proteomes" id="UP001321473">
    <property type="component" value="Unassembled WGS sequence"/>
</dbReference>
<evidence type="ECO:0008006" key="22">
    <source>
        <dbReference type="Google" id="ProtNLM"/>
    </source>
</evidence>
<evidence type="ECO:0000256" key="16">
    <source>
        <dbReference type="SAM" id="Phobius"/>
    </source>
</evidence>
<protein>
    <recommendedName>
        <fullName evidence="22">Glutamate receptor</fullName>
    </recommendedName>
</protein>
<keyword evidence="5 16" id="KW-1133">Transmembrane helix</keyword>
<evidence type="ECO:0000256" key="10">
    <source>
        <dbReference type="ARBA" id="ARBA00023180"/>
    </source>
</evidence>
<organism evidence="20 21">
    <name type="scientific">Amblyomma americanum</name>
    <name type="common">Lone star tick</name>
    <dbReference type="NCBI Taxonomy" id="6943"/>
    <lineage>
        <taxon>Eukaryota</taxon>
        <taxon>Metazoa</taxon>
        <taxon>Ecdysozoa</taxon>
        <taxon>Arthropoda</taxon>
        <taxon>Chelicerata</taxon>
        <taxon>Arachnida</taxon>
        <taxon>Acari</taxon>
        <taxon>Parasitiformes</taxon>
        <taxon>Ixodida</taxon>
        <taxon>Ixodoidea</taxon>
        <taxon>Ixodidae</taxon>
        <taxon>Amblyomminae</taxon>
        <taxon>Amblyomma</taxon>
    </lineage>
</organism>
<dbReference type="GO" id="GO:0045211">
    <property type="term" value="C:postsynaptic membrane"/>
    <property type="evidence" value="ECO:0007669"/>
    <property type="project" value="UniProtKB-SubCell"/>
</dbReference>
<feature type="transmembrane region" description="Helical" evidence="16">
    <location>
        <begin position="639"/>
        <end position="661"/>
    </location>
</feature>
<feature type="region of interest" description="Disordered" evidence="15">
    <location>
        <begin position="853"/>
        <end position="903"/>
    </location>
</feature>
<dbReference type="InterPro" id="IPR001828">
    <property type="entry name" value="ANF_lig-bd_rcpt"/>
</dbReference>
<dbReference type="GO" id="GO:0015276">
    <property type="term" value="F:ligand-gated monoatomic ion channel activity"/>
    <property type="evidence" value="ECO:0007669"/>
    <property type="project" value="InterPro"/>
</dbReference>
<keyword evidence="17" id="KW-0732">Signal</keyword>
<evidence type="ECO:0000256" key="14">
    <source>
        <dbReference type="ARBA" id="ARBA00034100"/>
    </source>
</evidence>
<keyword evidence="21" id="KW-1185">Reference proteome</keyword>
<dbReference type="EMBL" id="JARKHS020008957">
    <property type="protein sequence ID" value="KAK8780355.1"/>
    <property type="molecule type" value="Genomic_DNA"/>
</dbReference>
<keyword evidence="11" id="KW-0628">Postsynaptic cell membrane</keyword>
<evidence type="ECO:0000313" key="21">
    <source>
        <dbReference type="Proteomes" id="UP001321473"/>
    </source>
</evidence>
<evidence type="ECO:0000256" key="8">
    <source>
        <dbReference type="ARBA" id="ARBA00023136"/>
    </source>
</evidence>
<keyword evidence="6" id="KW-0770">Synapse</keyword>
<feature type="signal peptide" evidence="17">
    <location>
        <begin position="1"/>
        <end position="38"/>
    </location>
</feature>
<evidence type="ECO:0000256" key="3">
    <source>
        <dbReference type="ARBA" id="ARBA00022448"/>
    </source>
</evidence>